<evidence type="ECO:0000313" key="1">
    <source>
        <dbReference type="EMBL" id="CAG7653699.1"/>
    </source>
</evidence>
<comment type="caution">
    <text evidence="1">The sequence shown here is derived from an EMBL/GenBank/DDBJ whole genome shotgun (WGS) entry which is preliminary data.</text>
</comment>
<name>A0ABN7TWS3_9BACL</name>
<organism evidence="1 2">
    <name type="scientific">Paenibacillus allorhizosphaerae</name>
    <dbReference type="NCBI Taxonomy" id="2849866"/>
    <lineage>
        <taxon>Bacteria</taxon>
        <taxon>Bacillati</taxon>
        <taxon>Bacillota</taxon>
        <taxon>Bacilli</taxon>
        <taxon>Bacillales</taxon>
        <taxon>Paenibacillaceae</taxon>
        <taxon>Paenibacillus</taxon>
    </lineage>
</organism>
<dbReference type="Proteomes" id="UP000730618">
    <property type="component" value="Unassembled WGS sequence"/>
</dbReference>
<evidence type="ECO:0000313" key="2">
    <source>
        <dbReference type="Proteomes" id="UP000730618"/>
    </source>
</evidence>
<gene>
    <name evidence="1" type="ORF">PAECIP111802_05565</name>
</gene>
<dbReference type="EMBL" id="CAJVCE010000020">
    <property type="protein sequence ID" value="CAG7653699.1"/>
    <property type="molecule type" value="Genomic_DNA"/>
</dbReference>
<keyword evidence="2" id="KW-1185">Reference proteome</keyword>
<accession>A0ABN7TWS3</accession>
<proteinExistence type="predicted"/>
<sequence>MRRQTKRLTLLNRTWGGSMKSGVGEQASAHMPSAAFETAVRMYVPGKIALGWGG</sequence>
<protein>
    <submittedName>
        <fullName evidence="1">Uncharacterized protein</fullName>
    </submittedName>
</protein>
<reference evidence="1 2" key="1">
    <citation type="submission" date="2021-06" db="EMBL/GenBank/DDBJ databases">
        <authorList>
            <person name="Criscuolo A."/>
        </authorList>
    </citation>
    <scope>NUCLEOTIDE SEQUENCE [LARGE SCALE GENOMIC DNA]</scope>
    <source>
        <strain evidence="2">CIP 111802</strain>
    </source>
</reference>